<feature type="transmembrane region" description="Helical" evidence="1">
    <location>
        <begin position="100"/>
        <end position="121"/>
    </location>
</feature>
<dbReference type="EMBL" id="JFDP01000016">
    <property type="protein sequence ID" value="KEZ24064.1"/>
    <property type="molecule type" value="Genomic_DNA"/>
</dbReference>
<name>A0A084F1H2_9BACT</name>
<feature type="transmembrane region" description="Helical" evidence="1">
    <location>
        <begin position="207"/>
        <end position="228"/>
    </location>
</feature>
<organism evidence="2 3">
    <name type="scientific">Ureaplasma diversum NCTC 246</name>
    <dbReference type="NCBI Taxonomy" id="1188241"/>
    <lineage>
        <taxon>Bacteria</taxon>
        <taxon>Bacillati</taxon>
        <taxon>Mycoplasmatota</taxon>
        <taxon>Mycoplasmoidales</taxon>
        <taxon>Mycoplasmoidaceae</taxon>
        <taxon>Ureaplasma</taxon>
    </lineage>
</organism>
<evidence type="ECO:0000313" key="2">
    <source>
        <dbReference type="EMBL" id="KEZ24064.1"/>
    </source>
</evidence>
<proteinExistence type="predicted"/>
<dbReference type="Proteomes" id="UP000028537">
    <property type="component" value="Unassembled WGS sequence"/>
</dbReference>
<feature type="transmembrane region" description="Helical" evidence="1">
    <location>
        <begin position="133"/>
        <end position="159"/>
    </location>
</feature>
<protein>
    <recommendedName>
        <fullName evidence="4">DUF1461 domain-containing protein</fullName>
    </recommendedName>
</protein>
<keyword evidence="1" id="KW-0812">Transmembrane</keyword>
<gene>
    <name evidence="2" type="ORF">UDIV_1050</name>
</gene>
<keyword evidence="1" id="KW-0472">Membrane</keyword>
<feature type="transmembrane region" description="Helical" evidence="1">
    <location>
        <begin position="28"/>
        <end position="50"/>
    </location>
</feature>
<sequence length="238" mass="27892">MIIVLIHLQNYWFELSKQKFGKLKSGKWLIFLLILAFFAFSLWVFVLTALPPKYFHQLQDNQTDYWQHFKIGFYEYNLVSPILKVPNANRIFAESLRIEAIVAFSLMSISYFVLLLITIIAQAKHKHKGKDVWVAWVAWVVWLFATLIVIGLLVVGFVFKPNGLELTVLSDQPFIKNSAIYQFYTFSIYNSELARKELDTRIEVANIVYSSIILALWFPALLIGIYNFTLSFYKNRLW</sequence>
<keyword evidence="1" id="KW-1133">Transmembrane helix</keyword>
<evidence type="ECO:0000256" key="1">
    <source>
        <dbReference type="SAM" id="Phobius"/>
    </source>
</evidence>
<dbReference type="AlphaFoldDB" id="A0A084F1H2"/>
<keyword evidence="3" id="KW-1185">Reference proteome</keyword>
<comment type="caution">
    <text evidence="2">The sequence shown here is derived from an EMBL/GenBank/DDBJ whole genome shotgun (WGS) entry which is preliminary data.</text>
</comment>
<evidence type="ECO:0008006" key="4">
    <source>
        <dbReference type="Google" id="ProtNLM"/>
    </source>
</evidence>
<evidence type="ECO:0000313" key="3">
    <source>
        <dbReference type="Proteomes" id="UP000028537"/>
    </source>
</evidence>
<reference evidence="2 3" key="1">
    <citation type="submission" date="2014-02" db="EMBL/GenBank/DDBJ databases">
        <title>Genome sequence of Ureaplasma diversum strain 246.</title>
        <authorList>
            <person name="Sirand-Pugnet P."/>
            <person name="Breton M."/>
            <person name="Dordet-Frisoni E."/>
            <person name="Baranowski E."/>
            <person name="Barre A."/>
            <person name="Couture C."/>
            <person name="Dupuy V."/>
            <person name="Gaurivaud P."/>
            <person name="Jacob D."/>
            <person name="Lemaitre C."/>
            <person name="Manso-Silvan L."/>
            <person name="Nikolski M."/>
            <person name="Nouvel L.-X."/>
            <person name="Poumarat F."/>
            <person name="Tardy F."/>
            <person name="Thebault P."/>
            <person name="Theil S."/>
            <person name="Citti C."/>
            <person name="Thiaucourt F."/>
            <person name="Blanchard A."/>
        </authorList>
    </citation>
    <scope>NUCLEOTIDE SEQUENCE [LARGE SCALE GENOMIC DNA]</scope>
    <source>
        <strain evidence="2 3">NCTC 246</strain>
    </source>
</reference>
<accession>A0A084F1H2</accession>